<dbReference type="InterPro" id="IPR001138">
    <property type="entry name" value="Zn2Cys6_DnaBD"/>
</dbReference>
<evidence type="ECO:0000256" key="4">
    <source>
        <dbReference type="ARBA" id="ARBA00023125"/>
    </source>
</evidence>
<reference evidence="9 10" key="1">
    <citation type="submission" date="2024-06" db="EMBL/GenBank/DDBJ databases">
        <title>Complete genome of Phlyctema vagabunda strain 19-DSS-EL-015.</title>
        <authorList>
            <person name="Fiorenzani C."/>
        </authorList>
    </citation>
    <scope>NUCLEOTIDE SEQUENCE [LARGE SCALE GENOMIC DNA]</scope>
    <source>
        <strain evidence="9 10">19-DSS-EL-015</strain>
    </source>
</reference>
<feature type="domain" description="Zn(2)-C6 fungal-type" evidence="8">
    <location>
        <begin position="177"/>
        <end position="205"/>
    </location>
</feature>
<evidence type="ECO:0000256" key="1">
    <source>
        <dbReference type="ARBA" id="ARBA00022723"/>
    </source>
</evidence>
<keyword evidence="2" id="KW-0862">Zinc</keyword>
<feature type="compositionally biased region" description="Low complexity" evidence="7">
    <location>
        <begin position="17"/>
        <end position="77"/>
    </location>
</feature>
<evidence type="ECO:0000256" key="7">
    <source>
        <dbReference type="SAM" id="MobiDB-lite"/>
    </source>
</evidence>
<dbReference type="PANTHER" id="PTHR36206:SF13">
    <property type="entry name" value="TRANSCRIPTIONAL REGULATORY PROTEIN MOC3"/>
    <property type="match status" value="1"/>
</dbReference>
<dbReference type="CDD" id="cd00067">
    <property type="entry name" value="GAL4"/>
    <property type="match status" value="1"/>
</dbReference>
<accession>A0ABR4PC32</accession>
<keyword evidence="4" id="KW-0238">DNA-binding</keyword>
<name>A0ABR4PC32_9HELO</name>
<comment type="caution">
    <text evidence="9">The sequence shown here is derived from an EMBL/GenBank/DDBJ whole genome shotgun (WGS) entry which is preliminary data.</text>
</comment>
<evidence type="ECO:0000256" key="5">
    <source>
        <dbReference type="ARBA" id="ARBA00023163"/>
    </source>
</evidence>
<protein>
    <submittedName>
        <fullName evidence="9">Negative acting factor</fullName>
    </submittedName>
</protein>
<evidence type="ECO:0000256" key="6">
    <source>
        <dbReference type="ARBA" id="ARBA00023242"/>
    </source>
</evidence>
<feature type="region of interest" description="Disordered" evidence="7">
    <location>
        <begin position="217"/>
        <end position="237"/>
    </location>
</feature>
<proteinExistence type="predicted"/>
<keyword evidence="6" id="KW-0539">Nucleus</keyword>
<dbReference type="InterPro" id="IPR052360">
    <property type="entry name" value="Transcr_Regulatory_Proteins"/>
</dbReference>
<dbReference type="Pfam" id="PF00172">
    <property type="entry name" value="Zn_clus"/>
    <property type="match status" value="1"/>
</dbReference>
<evidence type="ECO:0000313" key="10">
    <source>
        <dbReference type="Proteomes" id="UP001629113"/>
    </source>
</evidence>
<sequence>MSSQHNRNSPHLSNHLQNGSNPPSPSMSNAQQQQQQQGGQSRQQPVNYPSPTSYPSPSLSSAQYNYPPPNNQQNEPYRASPTGSNGSMPLPSMRSLDPLQQQQVQHHMGSPLPPPVAQMGAPYYHSQNQTLPHPGMQYPNVTSDPNGQMRYALPVTDNRVMSGGRHKKEIKRRTKTGCLTCRKRRIKCDEAHPACRNCQKSKRECLGYDPIFKNNPGPAAIQPAPSSAPSQGSSTITSGVNPYGNQPQMTGYPHTTNMPPYDPALSTGISSPGSTPQQYDYTSAIDPALEAAAPSTTAAANANQYQQPTPAKRTTVAALLAVGGALPAPLPENSDVAQSPAVIEEVKHLYYSIYAPGLESFLESKWFSVKGGSQLLIDKPVLEQFAVLLQQFAKAAQNDLKEMAYTSSVEARTIWALASMVKSGATAAVKPESKPAVPPTDDPVEAALRLDVFETLLTGEVAPGNALTRPGQVDNDQIRSREVDFWYTLADFVAIDYESASSTKQVDDTLGMLRNLLDGRENRDVLYSIAVVRAIGHRVSEYAESDKPIHLDESDNRSKLSVAKKFVMDEANGNGTTNTIRRFCELAGRTWGHH</sequence>
<feature type="region of interest" description="Disordered" evidence="7">
    <location>
        <begin position="1"/>
        <end position="119"/>
    </location>
</feature>
<keyword evidence="3" id="KW-0805">Transcription regulation</keyword>
<dbReference type="SUPFAM" id="SSF57701">
    <property type="entry name" value="Zn2/Cys6 DNA-binding domain"/>
    <property type="match status" value="1"/>
</dbReference>
<dbReference type="PROSITE" id="PS00463">
    <property type="entry name" value="ZN2_CY6_FUNGAL_1"/>
    <property type="match status" value="1"/>
</dbReference>
<evidence type="ECO:0000256" key="2">
    <source>
        <dbReference type="ARBA" id="ARBA00022833"/>
    </source>
</evidence>
<keyword evidence="1" id="KW-0479">Metal-binding</keyword>
<evidence type="ECO:0000256" key="3">
    <source>
        <dbReference type="ARBA" id="ARBA00023015"/>
    </source>
</evidence>
<dbReference type="InterPro" id="IPR036864">
    <property type="entry name" value="Zn2-C6_fun-type_DNA-bd_sf"/>
</dbReference>
<dbReference type="Gene3D" id="4.10.240.10">
    <property type="entry name" value="Zn(2)-C6 fungal-type DNA-binding domain"/>
    <property type="match status" value="1"/>
</dbReference>
<dbReference type="Proteomes" id="UP001629113">
    <property type="component" value="Unassembled WGS sequence"/>
</dbReference>
<dbReference type="PROSITE" id="PS50048">
    <property type="entry name" value="ZN2_CY6_FUNGAL_2"/>
    <property type="match status" value="1"/>
</dbReference>
<keyword evidence="5" id="KW-0804">Transcription</keyword>
<organism evidence="9 10">
    <name type="scientific">Phlyctema vagabunda</name>
    <dbReference type="NCBI Taxonomy" id="108571"/>
    <lineage>
        <taxon>Eukaryota</taxon>
        <taxon>Fungi</taxon>
        <taxon>Dikarya</taxon>
        <taxon>Ascomycota</taxon>
        <taxon>Pezizomycotina</taxon>
        <taxon>Leotiomycetes</taxon>
        <taxon>Helotiales</taxon>
        <taxon>Dermateaceae</taxon>
        <taxon>Phlyctema</taxon>
    </lineage>
</organism>
<gene>
    <name evidence="9" type="ORF">PVAG01_07269</name>
</gene>
<evidence type="ECO:0000313" key="9">
    <source>
        <dbReference type="EMBL" id="KAL3420824.1"/>
    </source>
</evidence>
<evidence type="ECO:0000259" key="8">
    <source>
        <dbReference type="PROSITE" id="PS50048"/>
    </source>
</evidence>
<feature type="compositionally biased region" description="Polar residues" evidence="7">
    <location>
        <begin position="1"/>
        <end position="16"/>
    </location>
</feature>
<dbReference type="EMBL" id="JBFCZG010000006">
    <property type="protein sequence ID" value="KAL3420824.1"/>
    <property type="molecule type" value="Genomic_DNA"/>
</dbReference>
<keyword evidence="10" id="KW-1185">Reference proteome</keyword>
<dbReference type="SMART" id="SM00066">
    <property type="entry name" value="GAL4"/>
    <property type="match status" value="1"/>
</dbReference>
<dbReference type="PANTHER" id="PTHR36206">
    <property type="entry name" value="ASPERCRYPTIN BIOSYNTHESIS CLUSTER-SPECIFIC TRANSCRIPTION REGULATOR ATNN-RELATED"/>
    <property type="match status" value="1"/>
</dbReference>